<dbReference type="Gene3D" id="2.60.210.10">
    <property type="entry name" value="Apoptosis, Tumor Necrosis Factor Receptor Associated Protein 2, Chain A"/>
    <property type="match status" value="1"/>
</dbReference>
<dbReference type="InterPro" id="IPR008974">
    <property type="entry name" value="TRAF-like"/>
</dbReference>
<dbReference type="PROSITE" id="PS50144">
    <property type="entry name" value="MATH"/>
    <property type="match status" value="1"/>
</dbReference>
<dbReference type="InterPro" id="IPR002083">
    <property type="entry name" value="MATH/TRAF_dom"/>
</dbReference>
<dbReference type="InterPro" id="IPR050804">
    <property type="entry name" value="MCC"/>
</dbReference>
<dbReference type="AlphaFoldDB" id="A0ABD1B8Z6"/>
<sequence>MGNEADKKFTWVVKNFSSSQSAVTLSEKFVIGGCKWYLNLASPNGRKDNYFSLYLVVADYQTLPCGWKRNTKCRLTLVNQLSDKLSRQREQQLWFDQKTCVYGSRTMITLTKLTAKNGGFVVNDEVKIVVEVDVLEVIGGLDVLVSEESQEVTQQPLKRTKLNHDGALLVSASVDVNGFQVLPSQAESVRLIFKKHPDMAIEFRAKNQHLRTSCINLLLNLIETLCQSLQNLSIDDLRQAEKTLAYLKNSGFKVDWLELKLEQAKKTKIEWQIGESRVQELEEKLKGFKKQCSYVEALLEKQKEELKDLKHKCSDTEVLLEKEKAKVLAATRAPPLTLDDVV</sequence>
<evidence type="ECO:0000256" key="2">
    <source>
        <dbReference type="SAM" id="Coils"/>
    </source>
</evidence>
<dbReference type="PANTHER" id="PTHR46236">
    <property type="entry name" value="TRAF-LIKE SUPERFAMILY PROTEIN"/>
    <property type="match status" value="1"/>
</dbReference>
<proteinExistence type="predicted"/>
<feature type="domain" description="MATH" evidence="3">
    <location>
        <begin position="6"/>
        <end position="132"/>
    </location>
</feature>
<dbReference type="EMBL" id="JBANAX010000297">
    <property type="protein sequence ID" value="KAL1214866.1"/>
    <property type="molecule type" value="Genomic_DNA"/>
</dbReference>
<protein>
    <submittedName>
        <fullName evidence="4">MATH domain and coiled-coil domain-containing protein</fullName>
    </submittedName>
</protein>
<dbReference type="SUPFAM" id="SSF49599">
    <property type="entry name" value="TRAF domain-like"/>
    <property type="match status" value="1"/>
</dbReference>
<dbReference type="SMART" id="SM00061">
    <property type="entry name" value="MATH"/>
    <property type="match status" value="1"/>
</dbReference>
<dbReference type="PANTHER" id="PTHR46236:SF11">
    <property type="entry name" value="TRAF-LIKE SUPERFAMILY PROTEIN"/>
    <property type="match status" value="1"/>
</dbReference>
<feature type="coiled-coil region" evidence="2">
    <location>
        <begin position="278"/>
        <end position="326"/>
    </location>
</feature>
<dbReference type="Proteomes" id="UP001558713">
    <property type="component" value="Unassembled WGS sequence"/>
</dbReference>
<evidence type="ECO:0000313" key="4">
    <source>
        <dbReference type="EMBL" id="KAL1214866.1"/>
    </source>
</evidence>
<keyword evidence="5" id="KW-1185">Reference proteome</keyword>
<organism evidence="4 5">
    <name type="scientific">Cardamine amara subsp. amara</name>
    <dbReference type="NCBI Taxonomy" id="228776"/>
    <lineage>
        <taxon>Eukaryota</taxon>
        <taxon>Viridiplantae</taxon>
        <taxon>Streptophyta</taxon>
        <taxon>Embryophyta</taxon>
        <taxon>Tracheophyta</taxon>
        <taxon>Spermatophyta</taxon>
        <taxon>Magnoliopsida</taxon>
        <taxon>eudicotyledons</taxon>
        <taxon>Gunneridae</taxon>
        <taxon>Pentapetalae</taxon>
        <taxon>rosids</taxon>
        <taxon>malvids</taxon>
        <taxon>Brassicales</taxon>
        <taxon>Brassicaceae</taxon>
        <taxon>Cardamineae</taxon>
        <taxon>Cardamine</taxon>
    </lineage>
</organism>
<evidence type="ECO:0000313" key="5">
    <source>
        <dbReference type="Proteomes" id="UP001558713"/>
    </source>
</evidence>
<evidence type="ECO:0000259" key="3">
    <source>
        <dbReference type="PROSITE" id="PS50144"/>
    </source>
</evidence>
<reference evidence="4 5" key="1">
    <citation type="submission" date="2024-04" db="EMBL/GenBank/DDBJ databases">
        <title>Genome assembly C_amara_ONT_v2.</title>
        <authorList>
            <person name="Yant L."/>
            <person name="Moore C."/>
            <person name="Slenker M."/>
        </authorList>
    </citation>
    <scope>NUCLEOTIDE SEQUENCE [LARGE SCALE GENOMIC DNA]</scope>
    <source>
        <tissue evidence="4">Leaf</tissue>
    </source>
</reference>
<dbReference type="Pfam" id="PF22486">
    <property type="entry name" value="MATH_2"/>
    <property type="match status" value="1"/>
</dbReference>
<comment type="caution">
    <text evidence="4">The sequence shown here is derived from an EMBL/GenBank/DDBJ whole genome shotgun (WGS) entry which is preliminary data.</text>
</comment>
<evidence type="ECO:0000256" key="1">
    <source>
        <dbReference type="ARBA" id="ARBA00023054"/>
    </source>
</evidence>
<accession>A0ABD1B8Z6</accession>
<gene>
    <name evidence="4" type="ORF">V5N11_022310</name>
</gene>
<dbReference type="CDD" id="cd00121">
    <property type="entry name" value="MATH"/>
    <property type="match status" value="1"/>
</dbReference>
<keyword evidence="1 2" id="KW-0175">Coiled coil</keyword>
<name>A0ABD1B8Z6_CARAN</name>